<sequence>MASLSVEEENYVRMSLLLTGISPRAARTFFDSEFAPACLDSTIKKGYNKLFDLKRRIESTNHSGTSCIPDFLVNVPDSKTFDLTLMILLLRNLIPITPPLCGFDCLPSAMETTPAADLARIKHYRNYLAHLDDGKLDTGFFNTAWEDITSAIDRLGGQQMKQECNHLKTKPLDQTNQEIMMDIKHSNNEIRELKESFESLKLSHTEMIKSHETLQDDHRKVTNELEIMKTSQKDTVPWNIRGKQFGVTSIHYI</sequence>
<feature type="coiled-coil region" evidence="1">
    <location>
        <begin position="176"/>
        <end position="203"/>
    </location>
</feature>
<organism evidence="3 4">
    <name type="scientific">Mytilus edulis</name>
    <name type="common">Blue mussel</name>
    <dbReference type="NCBI Taxonomy" id="6550"/>
    <lineage>
        <taxon>Eukaryota</taxon>
        <taxon>Metazoa</taxon>
        <taxon>Spiralia</taxon>
        <taxon>Lophotrochozoa</taxon>
        <taxon>Mollusca</taxon>
        <taxon>Bivalvia</taxon>
        <taxon>Autobranchia</taxon>
        <taxon>Pteriomorphia</taxon>
        <taxon>Mytilida</taxon>
        <taxon>Mytiloidea</taxon>
        <taxon>Mytilidae</taxon>
        <taxon>Mytilinae</taxon>
        <taxon>Mytilus</taxon>
    </lineage>
</organism>
<comment type="caution">
    <text evidence="3">The sequence shown here is derived from an EMBL/GenBank/DDBJ whole genome shotgun (WGS) entry which is preliminary data.</text>
</comment>
<accession>A0A8S3Q945</accession>
<dbReference type="Proteomes" id="UP000683360">
    <property type="component" value="Unassembled WGS sequence"/>
</dbReference>
<proteinExistence type="predicted"/>
<keyword evidence="1" id="KW-0175">Coiled coil</keyword>
<keyword evidence="4" id="KW-1185">Reference proteome</keyword>
<feature type="domain" description="DZIP3-like HEPN" evidence="2">
    <location>
        <begin position="39"/>
        <end position="178"/>
    </location>
</feature>
<gene>
    <name evidence="3" type="ORF">MEDL_5810</name>
</gene>
<reference evidence="3" key="1">
    <citation type="submission" date="2021-03" db="EMBL/GenBank/DDBJ databases">
        <authorList>
            <person name="Bekaert M."/>
        </authorList>
    </citation>
    <scope>NUCLEOTIDE SEQUENCE</scope>
</reference>
<evidence type="ECO:0000313" key="3">
    <source>
        <dbReference type="EMBL" id="CAG2190533.1"/>
    </source>
</evidence>
<evidence type="ECO:0000259" key="2">
    <source>
        <dbReference type="Pfam" id="PF18738"/>
    </source>
</evidence>
<dbReference type="InterPro" id="IPR041249">
    <property type="entry name" value="HEPN_DZIP3"/>
</dbReference>
<dbReference type="AlphaFoldDB" id="A0A8S3Q945"/>
<evidence type="ECO:0000256" key="1">
    <source>
        <dbReference type="SAM" id="Coils"/>
    </source>
</evidence>
<dbReference type="EMBL" id="CAJPWZ010000334">
    <property type="protein sequence ID" value="CAG2190533.1"/>
    <property type="molecule type" value="Genomic_DNA"/>
</dbReference>
<dbReference type="Pfam" id="PF18738">
    <property type="entry name" value="HEPN_DZIP3"/>
    <property type="match status" value="1"/>
</dbReference>
<protein>
    <recommendedName>
        <fullName evidence="2">DZIP3-like HEPN domain-containing protein</fullName>
    </recommendedName>
</protein>
<evidence type="ECO:0000313" key="4">
    <source>
        <dbReference type="Proteomes" id="UP000683360"/>
    </source>
</evidence>
<name>A0A8S3Q945_MYTED</name>